<dbReference type="EMBL" id="UINC01061792">
    <property type="protein sequence ID" value="SVB87738.1"/>
    <property type="molecule type" value="Genomic_DNA"/>
</dbReference>
<dbReference type="AlphaFoldDB" id="A0A382HKA1"/>
<reference evidence="1" key="1">
    <citation type="submission" date="2018-05" db="EMBL/GenBank/DDBJ databases">
        <authorList>
            <person name="Lanie J.A."/>
            <person name="Ng W.-L."/>
            <person name="Kazmierczak K.M."/>
            <person name="Andrzejewski T.M."/>
            <person name="Davidsen T.M."/>
            <person name="Wayne K.J."/>
            <person name="Tettelin H."/>
            <person name="Glass J.I."/>
            <person name="Rusch D."/>
            <person name="Podicherti R."/>
            <person name="Tsui H.-C.T."/>
            <person name="Winkler M.E."/>
        </authorList>
    </citation>
    <scope>NUCLEOTIDE SEQUENCE</scope>
</reference>
<name>A0A382HKA1_9ZZZZ</name>
<sequence length="54" mass="6485">MLSSKYADRFEIAKKLHDIADIDFFKKHNTRQEIEEWNDDVIPNKIYSYIHSGN</sequence>
<organism evidence="1">
    <name type="scientific">marine metagenome</name>
    <dbReference type="NCBI Taxonomy" id="408172"/>
    <lineage>
        <taxon>unclassified sequences</taxon>
        <taxon>metagenomes</taxon>
        <taxon>ecological metagenomes</taxon>
    </lineage>
</organism>
<proteinExistence type="predicted"/>
<evidence type="ECO:0000313" key="1">
    <source>
        <dbReference type="EMBL" id="SVB87738.1"/>
    </source>
</evidence>
<protein>
    <submittedName>
        <fullName evidence="1">Uncharacterized protein</fullName>
    </submittedName>
</protein>
<feature type="non-terminal residue" evidence="1">
    <location>
        <position position="54"/>
    </location>
</feature>
<accession>A0A382HKA1</accession>
<gene>
    <name evidence="1" type="ORF">METZ01_LOCUS240592</name>
</gene>